<evidence type="ECO:0000256" key="1">
    <source>
        <dbReference type="SAM" id="MobiDB-lite"/>
    </source>
</evidence>
<feature type="compositionally biased region" description="Basic residues" evidence="1">
    <location>
        <begin position="7"/>
        <end position="19"/>
    </location>
</feature>
<evidence type="ECO:0000313" key="2">
    <source>
        <dbReference type="EMBL" id="KAL1848315.1"/>
    </source>
</evidence>
<gene>
    <name evidence="2" type="ORF">VTK73DRAFT_10160</name>
</gene>
<dbReference type="Proteomes" id="UP001586593">
    <property type="component" value="Unassembled WGS sequence"/>
</dbReference>
<protein>
    <submittedName>
        <fullName evidence="2">Uncharacterized protein</fullName>
    </submittedName>
</protein>
<feature type="compositionally biased region" description="Pro residues" evidence="1">
    <location>
        <begin position="46"/>
        <end position="58"/>
    </location>
</feature>
<sequence>MLDHLLSLRRRKHSRRKLQAGRGATDEASSSTPLSTNSDPQLRASPAPPRPSPVPPPSTSRSQSRSTRPADVDSLARELRKHDLRLDGSISHDSDFVPPPPPSPPAPQQSLHERQLDSPASPAEPRREPGYSPMAIEPDPAVVTDPVVTPETRVGDGEPAPDHDHYTNAPARHNDLGKSSSLQSLRSRIEDMISTGSQCNVYSAPLAPPPPSAAVPVTSSGEESCSGAAAAVATSREDGSDPTTSTAAAEPDFSFAAVELEVDEGFCGDGLDADVDAEAEAAAEIAWVQSLVSLRRAGEPSGIRKSGRESGGGGGLVVARTLLPFRQSADVALGCATVVRNRPRMRKRKRPGGTS</sequence>
<feature type="compositionally biased region" description="Low complexity" evidence="1">
    <location>
        <begin position="138"/>
        <end position="150"/>
    </location>
</feature>
<feature type="compositionally biased region" description="Low complexity" evidence="1">
    <location>
        <begin position="214"/>
        <end position="234"/>
    </location>
</feature>
<feature type="region of interest" description="Disordered" evidence="1">
    <location>
        <begin position="1"/>
        <end position="187"/>
    </location>
</feature>
<feature type="compositionally biased region" description="Polar residues" evidence="1">
    <location>
        <begin position="177"/>
        <end position="186"/>
    </location>
</feature>
<feature type="compositionally biased region" description="Basic and acidic residues" evidence="1">
    <location>
        <begin position="68"/>
        <end position="95"/>
    </location>
</feature>
<evidence type="ECO:0000313" key="3">
    <source>
        <dbReference type="Proteomes" id="UP001586593"/>
    </source>
</evidence>
<feature type="compositionally biased region" description="Pro residues" evidence="1">
    <location>
        <begin position="97"/>
        <end position="107"/>
    </location>
</feature>
<reference evidence="2 3" key="1">
    <citation type="journal article" date="2024" name="Commun. Biol.">
        <title>Comparative genomic analysis of thermophilic fungi reveals convergent evolutionary adaptations and gene losses.</title>
        <authorList>
            <person name="Steindorff A.S."/>
            <person name="Aguilar-Pontes M.V."/>
            <person name="Robinson A.J."/>
            <person name="Andreopoulos B."/>
            <person name="LaButti K."/>
            <person name="Kuo A."/>
            <person name="Mondo S."/>
            <person name="Riley R."/>
            <person name="Otillar R."/>
            <person name="Haridas S."/>
            <person name="Lipzen A."/>
            <person name="Grimwood J."/>
            <person name="Schmutz J."/>
            <person name="Clum A."/>
            <person name="Reid I.D."/>
            <person name="Moisan M.C."/>
            <person name="Butler G."/>
            <person name="Nguyen T.T.M."/>
            <person name="Dewar K."/>
            <person name="Conant G."/>
            <person name="Drula E."/>
            <person name="Henrissat B."/>
            <person name="Hansel C."/>
            <person name="Singer S."/>
            <person name="Hutchinson M.I."/>
            <person name="de Vries R.P."/>
            <person name="Natvig D.O."/>
            <person name="Powell A.J."/>
            <person name="Tsang A."/>
            <person name="Grigoriev I.V."/>
        </authorList>
    </citation>
    <scope>NUCLEOTIDE SEQUENCE [LARGE SCALE GENOMIC DNA]</scope>
    <source>
        <strain evidence="2 3">ATCC 24622</strain>
    </source>
</reference>
<organism evidence="2 3">
    <name type="scientific">Phialemonium thermophilum</name>
    <dbReference type="NCBI Taxonomy" id="223376"/>
    <lineage>
        <taxon>Eukaryota</taxon>
        <taxon>Fungi</taxon>
        <taxon>Dikarya</taxon>
        <taxon>Ascomycota</taxon>
        <taxon>Pezizomycotina</taxon>
        <taxon>Sordariomycetes</taxon>
        <taxon>Sordariomycetidae</taxon>
        <taxon>Cephalothecales</taxon>
        <taxon>Cephalothecaceae</taxon>
        <taxon>Phialemonium</taxon>
    </lineage>
</organism>
<dbReference type="EMBL" id="JAZHXJ010000929">
    <property type="protein sequence ID" value="KAL1848315.1"/>
    <property type="molecule type" value="Genomic_DNA"/>
</dbReference>
<name>A0ABR3VY66_9PEZI</name>
<comment type="caution">
    <text evidence="2">The sequence shown here is derived from an EMBL/GenBank/DDBJ whole genome shotgun (WGS) entry which is preliminary data.</text>
</comment>
<feature type="region of interest" description="Disordered" evidence="1">
    <location>
        <begin position="199"/>
        <end position="249"/>
    </location>
</feature>
<feature type="compositionally biased region" description="Polar residues" evidence="1">
    <location>
        <begin position="27"/>
        <end position="39"/>
    </location>
</feature>
<proteinExistence type="predicted"/>
<feature type="compositionally biased region" description="Basic and acidic residues" evidence="1">
    <location>
        <begin position="153"/>
        <end position="176"/>
    </location>
</feature>
<accession>A0ABR3VY66</accession>
<keyword evidence="3" id="KW-1185">Reference proteome</keyword>